<dbReference type="RefSeq" id="WP_027462396.1">
    <property type="nucleotide sequence ID" value="NZ_CP021083.1"/>
</dbReference>
<keyword evidence="1" id="KW-0732">Signal</keyword>
<proteinExistence type="predicted"/>
<dbReference type="KEGG" id="dfc:DFI_17275"/>
<sequence>MRALLLLALVLLSAAPPVTGLHYRVTSVDRVEREFRAAGQSRPVVGVFSTTYKIAGRKVTPTRFWTVLQPGDELDAKVRHHPLFSVAVAADINLKERP</sequence>
<dbReference type="Proteomes" id="UP000259030">
    <property type="component" value="Plasmid pDFI2"/>
</dbReference>
<accession>A0A221T203</accession>
<dbReference type="AlphaFoldDB" id="A0A221T203"/>
<dbReference type="EMBL" id="CP021083">
    <property type="protein sequence ID" value="ASN82938.1"/>
    <property type="molecule type" value="Genomic_DNA"/>
</dbReference>
<evidence type="ECO:0008006" key="4">
    <source>
        <dbReference type="Google" id="ProtNLM"/>
    </source>
</evidence>
<gene>
    <name evidence="2" type="ORF">DFI_17275</name>
</gene>
<evidence type="ECO:0000313" key="3">
    <source>
        <dbReference type="Proteomes" id="UP000259030"/>
    </source>
</evidence>
<feature type="signal peptide" evidence="1">
    <location>
        <begin position="1"/>
        <end position="20"/>
    </location>
</feature>
<evidence type="ECO:0000313" key="2">
    <source>
        <dbReference type="EMBL" id="ASN82938.1"/>
    </source>
</evidence>
<reference evidence="2 3" key="1">
    <citation type="submission" date="2017-05" db="EMBL/GenBank/DDBJ databases">
        <title>The complete genome sequence of Deinococcus ficus isolated from the rhizosphere of the Ficus religiosa L. in Taiwan.</title>
        <authorList>
            <person name="Wu K.-M."/>
            <person name="Liao T.-L."/>
            <person name="Liu Y.-M."/>
            <person name="Young C.-C."/>
            <person name="Tsai S.-F."/>
        </authorList>
    </citation>
    <scope>NUCLEOTIDE SEQUENCE [LARGE SCALE GENOMIC DNA]</scope>
    <source>
        <strain evidence="2 3">CC-FR2-10</strain>
        <plasmid evidence="3">pdfi2</plasmid>
    </source>
</reference>
<name>A0A221T203_9DEIO</name>
<organism evidence="2 3">
    <name type="scientific">Deinococcus ficus</name>
    <dbReference type="NCBI Taxonomy" id="317577"/>
    <lineage>
        <taxon>Bacteria</taxon>
        <taxon>Thermotogati</taxon>
        <taxon>Deinococcota</taxon>
        <taxon>Deinococci</taxon>
        <taxon>Deinococcales</taxon>
        <taxon>Deinococcaceae</taxon>
        <taxon>Deinococcus</taxon>
    </lineage>
</organism>
<geneLocation type="plasmid" evidence="3">
    <name>pdfi2</name>
</geneLocation>
<evidence type="ECO:0000256" key="1">
    <source>
        <dbReference type="SAM" id="SignalP"/>
    </source>
</evidence>
<protein>
    <recommendedName>
        <fullName evidence="4">DUF3592 domain-containing protein</fullName>
    </recommendedName>
</protein>
<keyword evidence="3" id="KW-1185">Reference proteome</keyword>
<feature type="chain" id="PRO_5011217991" description="DUF3592 domain-containing protein" evidence="1">
    <location>
        <begin position="21"/>
        <end position="98"/>
    </location>
</feature>
<keyword evidence="2" id="KW-0614">Plasmid</keyword>